<evidence type="ECO:0000313" key="2">
    <source>
        <dbReference type="EMBL" id="SEU04187.1"/>
    </source>
</evidence>
<feature type="transmembrane region" description="Helical" evidence="1">
    <location>
        <begin position="381"/>
        <end position="402"/>
    </location>
</feature>
<dbReference type="STRING" id="460384.SAMN05216313_1264"/>
<protein>
    <recommendedName>
        <fullName evidence="4">DUF401 family protein</fullName>
    </recommendedName>
</protein>
<keyword evidence="3" id="KW-1185">Reference proteome</keyword>
<feature type="transmembrane region" description="Helical" evidence="1">
    <location>
        <begin position="213"/>
        <end position="237"/>
    </location>
</feature>
<dbReference type="Pfam" id="PF04165">
    <property type="entry name" value="DUF401"/>
    <property type="match status" value="1"/>
</dbReference>
<feature type="transmembrane region" description="Helical" evidence="1">
    <location>
        <begin position="257"/>
        <end position="280"/>
    </location>
</feature>
<dbReference type="AlphaFoldDB" id="A0A1I0J323"/>
<feature type="transmembrane region" description="Helical" evidence="1">
    <location>
        <begin position="50"/>
        <end position="73"/>
    </location>
</feature>
<keyword evidence="1" id="KW-1133">Transmembrane helix</keyword>
<accession>A0A1I0J323</accession>
<feature type="transmembrane region" description="Helical" evidence="1">
    <location>
        <begin position="323"/>
        <end position="346"/>
    </location>
</feature>
<evidence type="ECO:0000313" key="3">
    <source>
        <dbReference type="Proteomes" id="UP000198508"/>
    </source>
</evidence>
<dbReference type="PANTHER" id="PTHR39556">
    <property type="entry name" value="PROTEIN, PUTATIVE-RELATED"/>
    <property type="match status" value="1"/>
</dbReference>
<reference evidence="3" key="1">
    <citation type="submission" date="2016-10" db="EMBL/GenBank/DDBJ databases">
        <authorList>
            <person name="Varghese N."/>
            <person name="Submissions S."/>
        </authorList>
    </citation>
    <scope>NUCLEOTIDE SEQUENCE [LARGE SCALE GENOMIC DNA]</scope>
    <source>
        <strain evidence="3">NLAE-zl-G277</strain>
    </source>
</reference>
<name>A0A1I0J323_9FIRM</name>
<keyword evidence="1" id="KW-0812">Transmembrane</keyword>
<feature type="transmembrane region" description="Helical" evidence="1">
    <location>
        <begin position="175"/>
        <end position="192"/>
    </location>
</feature>
<dbReference type="Proteomes" id="UP000198508">
    <property type="component" value="Unassembled WGS sequence"/>
</dbReference>
<organism evidence="2 3">
    <name type="scientific">Enterocloster lavalensis</name>
    <dbReference type="NCBI Taxonomy" id="460384"/>
    <lineage>
        <taxon>Bacteria</taxon>
        <taxon>Bacillati</taxon>
        <taxon>Bacillota</taxon>
        <taxon>Clostridia</taxon>
        <taxon>Lachnospirales</taxon>
        <taxon>Lachnospiraceae</taxon>
        <taxon>Enterocloster</taxon>
    </lineage>
</organism>
<sequence>MNILILKLCAVFLVIIAMLWRKLPLFAAISGGLAAAVLLYGIPLGRALTIGGKALVSRETVTVVLSFYFITFLQRMLERRRRLKQAEESLSGLFGNRRINASAAPAVIGLLPSAGAMTICAEIVRSSCEDYMSPEDMTCVTSFYRHIPESFLPTYSSILIALALSGVGAGQFVLAMLPLVAVLFLIGYVFHLRKLPKRTDQRLEGGKMDFARMLFCSLWSIILIVFLIIAFDIPVYIATPLVTVLNIFVDRLKWWEIRPMFFTAFEPVIIFNTVLIMVFKDIITSTGVIHELPVFFGGLPVPLPLVFALIFFFGTIISGSNAIISLCLPMAMAAVPDGGVALLVLLMSMAYAAMQVSPTHVCLFIASECFKVNIGALVRRNIPMILVFSAAAVGYAGMLGVFS</sequence>
<keyword evidence="1" id="KW-0472">Membrane</keyword>
<feature type="transmembrane region" description="Helical" evidence="1">
    <location>
        <begin position="292"/>
        <end position="317"/>
    </location>
</feature>
<evidence type="ECO:0008006" key="4">
    <source>
        <dbReference type="Google" id="ProtNLM"/>
    </source>
</evidence>
<evidence type="ECO:0000256" key="1">
    <source>
        <dbReference type="SAM" id="Phobius"/>
    </source>
</evidence>
<dbReference type="PANTHER" id="PTHR39556:SF1">
    <property type="entry name" value="PROTEIN, PUTATIVE-RELATED"/>
    <property type="match status" value="1"/>
</dbReference>
<dbReference type="InterPro" id="IPR007294">
    <property type="entry name" value="DUF401"/>
</dbReference>
<dbReference type="EMBL" id="FOIM01000026">
    <property type="protein sequence ID" value="SEU04187.1"/>
    <property type="molecule type" value="Genomic_DNA"/>
</dbReference>
<proteinExistence type="predicted"/>
<gene>
    <name evidence="2" type="ORF">SAMN05216313_1264</name>
</gene>
<dbReference type="RefSeq" id="WP_092368237.1">
    <property type="nucleotide sequence ID" value="NZ_CABJCG010000015.1"/>
</dbReference>